<gene>
    <name evidence="3" type="ORF">H1R16_05875</name>
    <name evidence="2" type="ORF">H2507_12085</name>
</gene>
<keyword evidence="1" id="KW-0812">Transmembrane</keyword>
<reference evidence="5" key="2">
    <citation type="submission" date="2020-07" db="EMBL/GenBank/DDBJ databases">
        <title>Flavobacterium sp. xlx-214.</title>
        <authorList>
            <person name="Yang C."/>
        </authorList>
    </citation>
    <scope>NUCLEOTIDE SEQUENCE [LARGE SCALE GENOMIC DNA]</scope>
    <source>
        <strain evidence="5">CX-624</strain>
    </source>
</reference>
<feature type="transmembrane region" description="Helical" evidence="1">
    <location>
        <begin position="31"/>
        <end position="52"/>
    </location>
</feature>
<reference evidence="3 4" key="1">
    <citation type="submission" date="2020-07" db="EMBL/GenBank/DDBJ databases">
        <title>Chryseobacterium sp.cx-624.</title>
        <authorList>
            <person name="Yang C."/>
        </authorList>
    </citation>
    <scope>NUCLEOTIDE SEQUENCE [LARGE SCALE GENOMIC DNA]</scope>
    <source>
        <strain evidence="3">Cx-624</strain>
        <strain evidence="4">cx-624</strain>
    </source>
</reference>
<keyword evidence="1" id="KW-1133">Transmembrane helix</keyword>
<dbReference type="Proteomes" id="UP000515349">
    <property type="component" value="Chromosome"/>
</dbReference>
<dbReference type="EMBL" id="JACEUX010000005">
    <property type="protein sequence ID" value="MBA5247900.1"/>
    <property type="molecule type" value="Genomic_DNA"/>
</dbReference>
<evidence type="ECO:0000313" key="3">
    <source>
        <dbReference type="EMBL" id="QMS99521.1"/>
    </source>
</evidence>
<evidence type="ECO:0000313" key="4">
    <source>
        <dbReference type="Proteomes" id="UP000515349"/>
    </source>
</evidence>
<dbReference type="KEGG" id="cbau:H1R16_05875"/>
<dbReference type="InterPro" id="IPR025962">
    <property type="entry name" value="SdpI/YhfL"/>
</dbReference>
<dbReference type="EMBL" id="CP059472">
    <property type="protein sequence ID" value="QMS99521.1"/>
    <property type="molecule type" value="Genomic_DNA"/>
</dbReference>
<organism evidence="3 4">
    <name type="scientific">Marnyiella aurantia</name>
    <dbReference type="NCBI Taxonomy" id="2758037"/>
    <lineage>
        <taxon>Bacteria</taxon>
        <taxon>Pseudomonadati</taxon>
        <taxon>Bacteroidota</taxon>
        <taxon>Flavobacteriia</taxon>
        <taxon>Flavobacteriales</taxon>
        <taxon>Weeksellaceae</taxon>
        <taxon>Marnyiella</taxon>
    </lineage>
</organism>
<dbReference type="Pfam" id="PF13630">
    <property type="entry name" value="SdpI"/>
    <property type="match status" value="1"/>
</dbReference>
<keyword evidence="5" id="KW-1185">Reference proteome</keyword>
<evidence type="ECO:0000313" key="5">
    <source>
        <dbReference type="Proteomes" id="UP000539710"/>
    </source>
</evidence>
<name>A0A7D7QFG0_9FLAO</name>
<accession>A0A7D7QFG0</accession>
<evidence type="ECO:0000313" key="2">
    <source>
        <dbReference type="EMBL" id="MBA5247900.1"/>
    </source>
</evidence>
<dbReference type="Proteomes" id="UP000539710">
    <property type="component" value="Unassembled WGS sequence"/>
</dbReference>
<feature type="transmembrane region" description="Helical" evidence="1">
    <location>
        <begin position="85"/>
        <end position="103"/>
    </location>
</feature>
<keyword evidence="1" id="KW-0472">Membrane</keyword>
<feature type="transmembrane region" description="Helical" evidence="1">
    <location>
        <begin position="109"/>
        <end position="128"/>
    </location>
</feature>
<evidence type="ECO:0000256" key="1">
    <source>
        <dbReference type="SAM" id="Phobius"/>
    </source>
</evidence>
<reference evidence="2" key="3">
    <citation type="submission" date="2020-07" db="EMBL/GenBank/DDBJ databases">
        <authorList>
            <person name="Yang C."/>
        </authorList>
    </citation>
    <scope>NUCLEOTIDE SEQUENCE</scope>
    <source>
        <strain evidence="2">Cx-624</strain>
    </source>
</reference>
<dbReference type="RefSeq" id="WP_181887994.1">
    <property type="nucleotide sequence ID" value="NZ_CP059472.1"/>
</dbReference>
<sequence length="138" mass="16105">MLSAILSSVRWNKIEAENKNLIRKMNFENPLFLLPILVGPIFMIAGIVMLLFPPKKINYLYGYRTKNSMKNINNWNFAQNYSAKIMIWSGFVFSLTSLIGINIKGNEFIQLIIALCLMFLLCAIIFYLTERKLRQKFE</sequence>
<protein>
    <submittedName>
        <fullName evidence="3">SdpI family protein</fullName>
    </submittedName>
</protein>
<proteinExistence type="predicted"/>
<dbReference type="AlphaFoldDB" id="A0A7D7QFG0"/>